<dbReference type="PANTHER" id="PTHR20905:SF32">
    <property type="entry name" value="ARYLALKYLAMINE N-ACETYLTRANSFERASE-LIKE 7, ISOFORM A"/>
    <property type="match status" value="1"/>
</dbReference>
<accession>A0A2H1VNA7</accession>
<gene>
    <name evidence="1" type="ORF">SFRICE_028062</name>
</gene>
<reference evidence="1" key="1">
    <citation type="submission" date="2016-07" db="EMBL/GenBank/DDBJ databases">
        <authorList>
            <person name="Bretaudeau A."/>
        </authorList>
    </citation>
    <scope>NUCLEOTIDE SEQUENCE</scope>
    <source>
        <strain evidence="1">Rice</strain>
        <tissue evidence="1">Whole body</tissue>
    </source>
</reference>
<proteinExistence type="predicted"/>
<dbReference type="AlphaFoldDB" id="A0A2H1VNA7"/>
<dbReference type="EMBL" id="ODYU01003475">
    <property type="protein sequence ID" value="SOQ42311.1"/>
    <property type="molecule type" value="Genomic_DNA"/>
</dbReference>
<evidence type="ECO:0000313" key="1">
    <source>
        <dbReference type="EMBL" id="SOQ42311.1"/>
    </source>
</evidence>
<protein>
    <submittedName>
        <fullName evidence="1">SFRICE_028062</fullName>
    </submittedName>
</protein>
<organism evidence="1">
    <name type="scientific">Spodoptera frugiperda</name>
    <name type="common">Fall armyworm</name>
    <dbReference type="NCBI Taxonomy" id="7108"/>
    <lineage>
        <taxon>Eukaryota</taxon>
        <taxon>Metazoa</taxon>
        <taxon>Ecdysozoa</taxon>
        <taxon>Arthropoda</taxon>
        <taxon>Hexapoda</taxon>
        <taxon>Insecta</taxon>
        <taxon>Pterygota</taxon>
        <taxon>Neoptera</taxon>
        <taxon>Endopterygota</taxon>
        <taxon>Lepidoptera</taxon>
        <taxon>Glossata</taxon>
        <taxon>Ditrysia</taxon>
        <taxon>Noctuoidea</taxon>
        <taxon>Noctuidae</taxon>
        <taxon>Amphipyrinae</taxon>
        <taxon>Spodoptera</taxon>
    </lineage>
</organism>
<dbReference type="Gene3D" id="3.40.630.30">
    <property type="match status" value="3"/>
</dbReference>
<dbReference type="GO" id="GO:0008080">
    <property type="term" value="F:N-acetyltransferase activity"/>
    <property type="evidence" value="ECO:0007669"/>
    <property type="project" value="TreeGrafter"/>
</dbReference>
<dbReference type="InterPro" id="IPR016181">
    <property type="entry name" value="Acyl_CoA_acyltransferase"/>
</dbReference>
<dbReference type="SUPFAM" id="SSF55729">
    <property type="entry name" value="Acyl-CoA N-acyltransferases (Nat)"/>
    <property type="match status" value="3"/>
</dbReference>
<sequence length="537" mass="61616">MYDEMKIFNLDPFFSDRGLVVCPEYRGLGIAQELLKVRRLMCKEYGIPINGAWMTSYGTQKAAERDGWETVCELQYEDLEKKFNALKVWSKFSVTKKDGSVLNLRTVELPFDASVMETVLQCYLQYFVLEENTFIAAKVPESEEAMEEITDFVLNSAGDEKPQVIVCCYDNGDDANIEVLGTSIMTLVRKSEPPPELIFKSKEMQKLMEIVDGLTQIYDEVKVFDLDPCFSDRGLVVCPEYRGLGIAQELLKVRRLICKEYSIPINGAWMTSYGTQKAAERDGWETVCELQYEDLDKKFNPLKVWSKFSVTKKDGSVLNLRIVDIPKDPKIIEKALDNFFNYFIKEERTFKAAGNEEAMQELRMAFDYGMDPSSQQKIEFSICCLDSGDDQIHDVIGGSILIYKTKADAEKEEKHVFHAAALNKVSQMAEELAEIYDDMRAFNLEQYFICRGVFVCPEYRGLGIAQELLRIRRLICKEYGIPITGAWMTSPGTQKAAERDGWETVCELKFSDLEKKFNVTYERFPPTNKFMIARVEL</sequence>
<name>A0A2H1VNA7_SPOFR</name>
<dbReference type="PANTHER" id="PTHR20905">
    <property type="entry name" value="N-ACETYLTRANSFERASE-RELATED"/>
    <property type="match status" value="1"/>
</dbReference>